<accession>A0ABQ8IVS5</accession>
<dbReference type="EMBL" id="NJHN03000110">
    <property type="protein sequence ID" value="KAH9414415.1"/>
    <property type="molecule type" value="Genomic_DNA"/>
</dbReference>
<proteinExistence type="predicted"/>
<evidence type="ECO:0000313" key="2">
    <source>
        <dbReference type="Proteomes" id="UP000887458"/>
    </source>
</evidence>
<comment type="caution">
    <text evidence="1">The sequence shown here is derived from an EMBL/GenBank/DDBJ whole genome shotgun (WGS) entry which is preliminary data.</text>
</comment>
<sequence>MNNKFYILLYDQEISSENLSISLHHHYHPEKISNQFIYSSHAVIYLFINLLEHDFDDESVIRTI</sequence>
<evidence type="ECO:0000313" key="1">
    <source>
        <dbReference type="EMBL" id="KAH9414415.1"/>
    </source>
</evidence>
<reference evidence="1 2" key="2">
    <citation type="journal article" date="2022" name="Mol. Biol. Evol.">
        <title>Comparative Genomics Reveals Insights into the Divergent Evolution of Astigmatic Mites and Household Pest Adaptations.</title>
        <authorList>
            <person name="Xiong Q."/>
            <person name="Wan A.T."/>
            <person name="Liu X."/>
            <person name="Fung C.S."/>
            <person name="Xiao X."/>
            <person name="Malainual N."/>
            <person name="Hou J."/>
            <person name="Wang L."/>
            <person name="Wang M."/>
            <person name="Yang K.Y."/>
            <person name="Cui Y."/>
            <person name="Leung E.L."/>
            <person name="Nong W."/>
            <person name="Shin S.K."/>
            <person name="Au S.W."/>
            <person name="Jeong K.Y."/>
            <person name="Chew F.T."/>
            <person name="Hui J.H."/>
            <person name="Leung T.F."/>
            <person name="Tungtrongchitr A."/>
            <person name="Zhong N."/>
            <person name="Liu Z."/>
            <person name="Tsui S.K."/>
        </authorList>
    </citation>
    <scope>NUCLEOTIDE SEQUENCE [LARGE SCALE GENOMIC DNA]</scope>
    <source>
        <strain evidence="1">Derp</strain>
    </source>
</reference>
<gene>
    <name evidence="1" type="ORF">DERP_014436</name>
</gene>
<reference evidence="1 2" key="1">
    <citation type="journal article" date="2018" name="J. Allergy Clin. Immunol.">
        <title>High-quality assembly of Dermatophagoides pteronyssinus genome and transcriptome reveals a wide range of novel allergens.</title>
        <authorList>
            <person name="Liu X.Y."/>
            <person name="Yang K.Y."/>
            <person name="Wang M.Q."/>
            <person name="Kwok J.S."/>
            <person name="Zeng X."/>
            <person name="Yang Z."/>
            <person name="Xiao X.J."/>
            <person name="Lau C.P."/>
            <person name="Li Y."/>
            <person name="Huang Z.M."/>
            <person name="Ba J.G."/>
            <person name="Yim A.K."/>
            <person name="Ouyang C.Y."/>
            <person name="Ngai S.M."/>
            <person name="Chan T.F."/>
            <person name="Leung E.L."/>
            <person name="Liu L."/>
            <person name="Liu Z.G."/>
            <person name="Tsui S.K."/>
        </authorList>
    </citation>
    <scope>NUCLEOTIDE SEQUENCE [LARGE SCALE GENOMIC DNA]</scope>
    <source>
        <strain evidence="1">Derp</strain>
    </source>
</reference>
<protein>
    <submittedName>
        <fullName evidence="1">Uncharacterized protein</fullName>
    </submittedName>
</protein>
<name>A0ABQ8IVS5_DERPT</name>
<dbReference type="Proteomes" id="UP000887458">
    <property type="component" value="Unassembled WGS sequence"/>
</dbReference>
<keyword evidence="2" id="KW-1185">Reference proteome</keyword>
<organism evidence="1 2">
    <name type="scientific">Dermatophagoides pteronyssinus</name>
    <name type="common">European house dust mite</name>
    <dbReference type="NCBI Taxonomy" id="6956"/>
    <lineage>
        <taxon>Eukaryota</taxon>
        <taxon>Metazoa</taxon>
        <taxon>Ecdysozoa</taxon>
        <taxon>Arthropoda</taxon>
        <taxon>Chelicerata</taxon>
        <taxon>Arachnida</taxon>
        <taxon>Acari</taxon>
        <taxon>Acariformes</taxon>
        <taxon>Sarcoptiformes</taxon>
        <taxon>Astigmata</taxon>
        <taxon>Psoroptidia</taxon>
        <taxon>Analgoidea</taxon>
        <taxon>Pyroglyphidae</taxon>
        <taxon>Dermatophagoidinae</taxon>
        <taxon>Dermatophagoides</taxon>
    </lineage>
</organism>